<sequence length="127" mass="14175">MPAVPGLAPDIVALCIAPFGMEEGTSEELPNDEFGLVVGEPVRFRFFASTIRREDKVGTRLDYWTNEELAELDELDITLPEEGRRSGEIVPVHLCAAVTEVGTLELQAVSQKDSSRWKIEFDVRHCD</sequence>
<protein>
    <submittedName>
        <fullName evidence="1">Unannotated protein</fullName>
    </submittedName>
</protein>
<reference evidence="1" key="1">
    <citation type="submission" date="2020-05" db="EMBL/GenBank/DDBJ databases">
        <authorList>
            <person name="Chiriac C."/>
            <person name="Salcher M."/>
            <person name="Ghai R."/>
            <person name="Kavagutti S V."/>
        </authorList>
    </citation>
    <scope>NUCLEOTIDE SEQUENCE</scope>
</reference>
<dbReference type="AlphaFoldDB" id="A0A6J7ALN8"/>
<proteinExistence type="predicted"/>
<dbReference type="EMBL" id="CAFABH010000055">
    <property type="protein sequence ID" value="CAB4833812.1"/>
    <property type="molecule type" value="Genomic_DNA"/>
</dbReference>
<evidence type="ECO:0000313" key="1">
    <source>
        <dbReference type="EMBL" id="CAB4833812.1"/>
    </source>
</evidence>
<organism evidence="1">
    <name type="scientific">freshwater metagenome</name>
    <dbReference type="NCBI Taxonomy" id="449393"/>
    <lineage>
        <taxon>unclassified sequences</taxon>
        <taxon>metagenomes</taxon>
        <taxon>ecological metagenomes</taxon>
    </lineage>
</organism>
<gene>
    <name evidence="1" type="ORF">UFOPK3174_01537</name>
</gene>
<accession>A0A6J7ALN8</accession>
<name>A0A6J7ALN8_9ZZZZ</name>